<dbReference type="InterPro" id="IPR014027">
    <property type="entry name" value="UDP-Glc/GDP-Man_DH_C"/>
</dbReference>
<comment type="caution">
    <text evidence="2">The sequence shown here is derived from an EMBL/GenBank/DDBJ whole genome shotgun (WGS) entry which is preliminary data.</text>
</comment>
<evidence type="ECO:0000313" key="2">
    <source>
        <dbReference type="EMBL" id="EUA92577.1"/>
    </source>
</evidence>
<gene>
    <name evidence="2" type="ORF">I551_0932</name>
</gene>
<accession>A0ABP3AQQ7</accession>
<dbReference type="InterPro" id="IPR036220">
    <property type="entry name" value="UDP-Glc/GDP-Man_DH_C_sf"/>
</dbReference>
<reference evidence="2 3" key="1">
    <citation type="submission" date="2014-01" db="EMBL/GenBank/DDBJ databases">
        <authorList>
            <person name="Dobos K."/>
            <person name="Lenaerts A."/>
            <person name="Ordway D."/>
            <person name="DeGroote M.A."/>
            <person name="Parker T."/>
            <person name="Sizemore C."/>
            <person name="Tallon L.J."/>
            <person name="Sadzewicz L.K."/>
            <person name="Sengamalay N."/>
            <person name="Fraser C.M."/>
            <person name="Hine E."/>
            <person name="Shefchek K.A."/>
            <person name="Das S.P."/>
            <person name="Tettelin H."/>
        </authorList>
    </citation>
    <scope>NUCLEOTIDE SEQUENCE [LARGE SCALE GENOMIC DNA]</scope>
    <source>
        <strain evidence="2 3">Harvey</strain>
    </source>
</reference>
<dbReference type="Gene3D" id="3.40.50.720">
    <property type="entry name" value="NAD(P)-binding Rossmann-like Domain"/>
    <property type="match status" value="1"/>
</dbReference>
<proteinExistence type="predicted"/>
<dbReference type="Proteomes" id="UP000020681">
    <property type="component" value="Unassembled WGS sequence"/>
</dbReference>
<evidence type="ECO:0000313" key="3">
    <source>
        <dbReference type="Proteomes" id="UP000020681"/>
    </source>
</evidence>
<name>A0ABP3AQQ7_MYCUL</name>
<evidence type="ECO:0000259" key="1">
    <source>
        <dbReference type="Pfam" id="PF03720"/>
    </source>
</evidence>
<sequence length="57" mass="6658">MLILTEWQEFVDLDPDDLADRVRARVIVDGRNCLDASRWERAGWRVFRLGARIRAAS</sequence>
<feature type="domain" description="UDP-glucose/GDP-mannose dehydrogenase C-terminal" evidence="1">
    <location>
        <begin position="2"/>
        <end position="35"/>
    </location>
</feature>
<dbReference type="Pfam" id="PF03720">
    <property type="entry name" value="UDPG_MGDP_dh_C"/>
    <property type="match status" value="1"/>
</dbReference>
<dbReference type="SUPFAM" id="SSF52413">
    <property type="entry name" value="UDP-glucose/GDP-mannose dehydrogenase C-terminal domain"/>
    <property type="match status" value="1"/>
</dbReference>
<keyword evidence="3" id="KW-1185">Reference proteome</keyword>
<organism evidence="2 3">
    <name type="scientific">Mycobacterium ulcerans str. Harvey</name>
    <dbReference type="NCBI Taxonomy" id="1299332"/>
    <lineage>
        <taxon>Bacteria</taxon>
        <taxon>Bacillati</taxon>
        <taxon>Actinomycetota</taxon>
        <taxon>Actinomycetes</taxon>
        <taxon>Mycobacteriales</taxon>
        <taxon>Mycobacteriaceae</taxon>
        <taxon>Mycobacterium</taxon>
        <taxon>Mycobacterium ulcerans group</taxon>
    </lineage>
</organism>
<dbReference type="EMBL" id="JAOL01000073">
    <property type="protein sequence ID" value="EUA92577.1"/>
    <property type="molecule type" value="Genomic_DNA"/>
</dbReference>
<protein>
    <submittedName>
        <fullName evidence="2">UDP-glucose/GDP-mannose dehydrogenase family, UDP binding domain protein</fullName>
    </submittedName>
</protein>